<reference evidence="2 3" key="1">
    <citation type="submission" date="2019-01" db="EMBL/GenBank/DDBJ databases">
        <title>Draft genome sequence of Psathyrella aberdarensis IHI B618.</title>
        <authorList>
            <person name="Buettner E."/>
            <person name="Kellner H."/>
        </authorList>
    </citation>
    <scope>NUCLEOTIDE SEQUENCE [LARGE SCALE GENOMIC DNA]</scope>
    <source>
        <strain evidence="2 3">IHI B618</strain>
    </source>
</reference>
<accession>A0A4Q2DK93</accession>
<dbReference type="EMBL" id="SDEE01000191">
    <property type="protein sequence ID" value="RXW19622.1"/>
    <property type="molecule type" value="Genomic_DNA"/>
</dbReference>
<evidence type="ECO:0000256" key="1">
    <source>
        <dbReference type="SAM" id="MobiDB-lite"/>
    </source>
</evidence>
<gene>
    <name evidence="2" type="ORF">EST38_g6226</name>
</gene>
<proteinExistence type="predicted"/>
<feature type="region of interest" description="Disordered" evidence="1">
    <location>
        <begin position="1"/>
        <end position="67"/>
    </location>
</feature>
<organism evidence="2 3">
    <name type="scientific">Candolleomyces aberdarensis</name>
    <dbReference type="NCBI Taxonomy" id="2316362"/>
    <lineage>
        <taxon>Eukaryota</taxon>
        <taxon>Fungi</taxon>
        <taxon>Dikarya</taxon>
        <taxon>Basidiomycota</taxon>
        <taxon>Agaricomycotina</taxon>
        <taxon>Agaricomycetes</taxon>
        <taxon>Agaricomycetidae</taxon>
        <taxon>Agaricales</taxon>
        <taxon>Agaricineae</taxon>
        <taxon>Psathyrellaceae</taxon>
        <taxon>Candolleomyces</taxon>
    </lineage>
</organism>
<name>A0A4Q2DK93_9AGAR</name>
<sequence>MSLSASRVMRSTRKENIWTRPPLAGRTPRPGLIHHGCSKILRTQSRPQRSHEHHACKPEDKTLLNDGPSYREEEGQQVQDVFDAHSDARDHPDLLFTWDTEQSLLYDLMEEGESDQDRLDLLVDSLQAPFDAKRAELKEEIAQTFVPAMRHVHGLHKVLGERVDVTYGKGLKFFNDACKDLEAATLAEYDEIVDAYEKTRANIADLMEQLKAEYTLRDQLWLDLEKKMNEIADSAITEVQDTPAQVERTIAELEKYSQTMEKDSKESNVFSEKHIKDLINKLHV</sequence>
<dbReference type="OrthoDB" id="2678231at2759"/>
<dbReference type="Proteomes" id="UP000290288">
    <property type="component" value="Unassembled WGS sequence"/>
</dbReference>
<comment type="caution">
    <text evidence="2">The sequence shown here is derived from an EMBL/GenBank/DDBJ whole genome shotgun (WGS) entry which is preliminary data.</text>
</comment>
<dbReference type="AlphaFoldDB" id="A0A4Q2DK93"/>
<feature type="compositionally biased region" description="Basic and acidic residues" evidence="1">
    <location>
        <begin position="49"/>
        <end position="67"/>
    </location>
</feature>
<keyword evidence="3" id="KW-1185">Reference proteome</keyword>
<protein>
    <submittedName>
        <fullName evidence="2">Uncharacterized protein</fullName>
    </submittedName>
</protein>
<evidence type="ECO:0000313" key="3">
    <source>
        <dbReference type="Proteomes" id="UP000290288"/>
    </source>
</evidence>
<evidence type="ECO:0000313" key="2">
    <source>
        <dbReference type="EMBL" id="RXW19622.1"/>
    </source>
</evidence>